<dbReference type="KEGG" id="rml:FF011L_42560"/>
<feature type="region of interest" description="Disordered" evidence="8">
    <location>
        <begin position="1"/>
        <end position="21"/>
    </location>
</feature>
<dbReference type="GO" id="GO:0005829">
    <property type="term" value="C:cytosol"/>
    <property type="evidence" value="ECO:0007669"/>
    <property type="project" value="TreeGrafter"/>
</dbReference>
<keyword evidence="6" id="KW-0653">Protein transport</keyword>
<dbReference type="PANTHER" id="PTHR34982">
    <property type="entry name" value="YOP PROTEINS TRANSLOCATION PROTEIN L"/>
    <property type="match status" value="1"/>
</dbReference>
<feature type="compositionally biased region" description="Polar residues" evidence="8">
    <location>
        <begin position="1"/>
        <end position="15"/>
    </location>
</feature>
<keyword evidence="11" id="KW-1185">Reference proteome</keyword>
<dbReference type="Proteomes" id="UP000320672">
    <property type="component" value="Chromosome"/>
</dbReference>
<comment type="function">
    <text evidence="1">Needed for flagellar regrowth and assembly.</text>
</comment>
<evidence type="ECO:0000256" key="8">
    <source>
        <dbReference type="SAM" id="MobiDB-lite"/>
    </source>
</evidence>
<sequence length="233" mass="25366">MASVLKSKSQTSQVGPSGLAGFNLDDFASNSRQLIVQAQQEAARVIAQAETKATEIAEKAAVEGRAKGIAEGKKTIEDEIAKRVAGEVQRRLQVLEKTSQQLTQQTSEWLEQYASTMTQTAIQVAEKVILTRLESEPEVVVRWTEQALRHARSARSLVVAVHPETLVKLGEPLEALLRSAGVPDDTRLEPDESLEPFGVVVRQLGGSIDSQLSSQLESLARQLLPTTEKGEES</sequence>
<evidence type="ECO:0000256" key="2">
    <source>
        <dbReference type="ARBA" id="ARBA00006602"/>
    </source>
</evidence>
<evidence type="ECO:0000256" key="5">
    <source>
        <dbReference type="ARBA" id="ARBA00022795"/>
    </source>
</evidence>
<gene>
    <name evidence="10" type="ORF">FF011L_42560</name>
</gene>
<proteinExistence type="inferred from homology"/>
<dbReference type="InterPro" id="IPR051472">
    <property type="entry name" value="T3SS_Stator/FliH"/>
</dbReference>
<dbReference type="GO" id="GO:0044781">
    <property type="term" value="P:bacterial-type flagellum organization"/>
    <property type="evidence" value="ECO:0007669"/>
    <property type="project" value="UniProtKB-KW"/>
</dbReference>
<evidence type="ECO:0000256" key="1">
    <source>
        <dbReference type="ARBA" id="ARBA00003041"/>
    </source>
</evidence>
<evidence type="ECO:0000256" key="3">
    <source>
        <dbReference type="ARBA" id="ARBA00016507"/>
    </source>
</evidence>
<evidence type="ECO:0000256" key="6">
    <source>
        <dbReference type="ARBA" id="ARBA00022927"/>
    </source>
</evidence>
<dbReference type="Pfam" id="PF02108">
    <property type="entry name" value="FliH"/>
    <property type="match status" value="1"/>
</dbReference>
<keyword evidence="10" id="KW-0282">Flagellum</keyword>
<dbReference type="AlphaFoldDB" id="A0A517MKU1"/>
<keyword evidence="10" id="KW-0966">Cell projection</keyword>
<keyword evidence="5" id="KW-1005">Bacterial flagellum biogenesis</keyword>
<comment type="similarity">
    <text evidence="2">Belongs to the FliH family.</text>
</comment>
<keyword evidence="10" id="KW-0969">Cilium</keyword>
<evidence type="ECO:0000313" key="11">
    <source>
        <dbReference type="Proteomes" id="UP000320672"/>
    </source>
</evidence>
<evidence type="ECO:0000313" key="10">
    <source>
        <dbReference type="EMBL" id="QDS95460.1"/>
    </source>
</evidence>
<organism evidence="10 11">
    <name type="scientific">Roseimaritima multifibrata</name>
    <dbReference type="NCBI Taxonomy" id="1930274"/>
    <lineage>
        <taxon>Bacteria</taxon>
        <taxon>Pseudomonadati</taxon>
        <taxon>Planctomycetota</taxon>
        <taxon>Planctomycetia</taxon>
        <taxon>Pirellulales</taxon>
        <taxon>Pirellulaceae</taxon>
        <taxon>Roseimaritima</taxon>
    </lineage>
</organism>
<dbReference type="OrthoDB" id="264725at2"/>
<dbReference type="PANTHER" id="PTHR34982:SF1">
    <property type="entry name" value="FLAGELLAR ASSEMBLY PROTEIN FLIH"/>
    <property type="match status" value="1"/>
</dbReference>
<evidence type="ECO:0000259" key="9">
    <source>
        <dbReference type="Pfam" id="PF02108"/>
    </source>
</evidence>
<dbReference type="GO" id="GO:0015031">
    <property type="term" value="P:protein transport"/>
    <property type="evidence" value="ECO:0007669"/>
    <property type="project" value="UniProtKB-KW"/>
</dbReference>
<feature type="domain" description="Flagellar assembly protein FliH/Type III secretion system HrpE" evidence="9">
    <location>
        <begin position="93"/>
        <end position="218"/>
    </location>
</feature>
<dbReference type="InterPro" id="IPR018035">
    <property type="entry name" value="Flagellar_FliH/T3SS_HrpE"/>
</dbReference>
<name>A0A517MKU1_9BACT</name>
<evidence type="ECO:0000256" key="7">
    <source>
        <dbReference type="ARBA" id="ARBA00023225"/>
    </source>
</evidence>
<accession>A0A517MKU1</accession>
<dbReference type="EMBL" id="CP036262">
    <property type="protein sequence ID" value="QDS95460.1"/>
    <property type="molecule type" value="Genomic_DNA"/>
</dbReference>
<dbReference type="RefSeq" id="WP_145353609.1">
    <property type="nucleotide sequence ID" value="NZ_CP036262.1"/>
</dbReference>
<protein>
    <recommendedName>
        <fullName evidence="3">Flagellar assembly protein FliH</fullName>
    </recommendedName>
</protein>
<reference evidence="10 11" key="1">
    <citation type="submission" date="2019-02" db="EMBL/GenBank/DDBJ databases">
        <title>Deep-cultivation of Planctomycetes and their phenomic and genomic characterization uncovers novel biology.</title>
        <authorList>
            <person name="Wiegand S."/>
            <person name="Jogler M."/>
            <person name="Boedeker C."/>
            <person name="Pinto D."/>
            <person name="Vollmers J."/>
            <person name="Rivas-Marin E."/>
            <person name="Kohn T."/>
            <person name="Peeters S.H."/>
            <person name="Heuer A."/>
            <person name="Rast P."/>
            <person name="Oberbeckmann S."/>
            <person name="Bunk B."/>
            <person name="Jeske O."/>
            <person name="Meyerdierks A."/>
            <person name="Storesund J.E."/>
            <person name="Kallscheuer N."/>
            <person name="Luecker S."/>
            <person name="Lage O.M."/>
            <person name="Pohl T."/>
            <person name="Merkel B.J."/>
            <person name="Hornburger P."/>
            <person name="Mueller R.-W."/>
            <person name="Bruemmer F."/>
            <person name="Labrenz M."/>
            <person name="Spormann A.M."/>
            <person name="Op den Camp H."/>
            <person name="Overmann J."/>
            <person name="Amann R."/>
            <person name="Jetten M.S.M."/>
            <person name="Mascher T."/>
            <person name="Medema M.H."/>
            <person name="Devos D.P."/>
            <person name="Kaster A.-K."/>
            <person name="Ovreas L."/>
            <person name="Rohde M."/>
            <person name="Galperin M.Y."/>
            <person name="Jogler C."/>
        </authorList>
    </citation>
    <scope>NUCLEOTIDE SEQUENCE [LARGE SCALE GENOMIC DNA]</scope>
    <source>
        <strain evidence="10 11">FF011L</strain>
    </source>
</reference>
<evidence type="ECO:0000256" key="4">
    <source>
        <dbReference type="ARBA" id="ARBA00022448"/>
    </source>
</evidence>
<keyword evidence="7" id="KW-1006">Bacterial flagellum protein export</keyword>
<keyword evidence="4" id="KW-0813">Transport</keyword>